<dbReference type="Gene3D" id="3.10.180.10">
    <property type="entry name" value="2,3-Dihydroxybiphenyl 1,2-Dioxygenase, domain 1"/>
    <property type="match status" value="1"/>
</dbReference>
<dbReference type="InterPro" id="IPR004360">
    <property type="entry name" value="Glyas_Fos-R_dOase_dom"/>
</dbReference>
<feature type="domain" description="VOC" evidence="1">
    <location>
        <begin position="2"/>
        <end position="116"/>
    </location>
</feature>
<keyword evidence="3" id="KW-1185">Reference proteome</keyword>
<dbReference type="Pfam" id="PF00903">
    <property type="entry name" value="Glyoxalase"/>
    <property type="match status" value="1"/>
</dbReference>
<dbReference type="AlphaFoldDB" id="A0A844WDI1"/>
<comment type="caution">
    <text evidence="2">The sequence shown here is derived from an EMBL/GenBank/DDBJ whole genome shotgun (WGS) entry which is preliminary data.</text>
</comment>
<evidence type="ECO:0000313" key="2">
    <source>
        <dbReference type="EMBL" id="MWB79238.1"/>
    </source>
</evidence>
<dbReference type="PROSITE" id="PS51819">
    <property type="entry name" value="VOC"/>
    <property type="match status" value="1"/>
</dbReference>
<dbReference type="Proteomes" id="UP000443843">
    <property type="component" value="Unassembled WGS sequence"/>
</dbReference>
<gene>
    <name evidence="2" type="ORF">GLS40_14455</name>
</gene>
<name>A0A844WDI1_9RHOB</name>
<dbReference type="RefSeq" id="WP_160383453.1">
    <property type="nucleotide sequence ID" value="NZ_WNXQ01000009.1"/>
</dbReference>
<evidence type="ECO:0000259" key="1">
    <source>
        <dbReference type="PROSITE" id="PS51819"/>
    </source>
</evidence>
<dbReference type="InterPro" id="IPR029068">
    <property type="entry name" value="Glyas_Bleomycin-R_OHBP_Dase"/>
</dbReference>
<dbReference type="InterPro" id="IPR037523">
    <property type="entry name" value="VOC_core"/>
</dbReference>
<dbReference type="EMBL" id="WNXQ01000009">
    <property type="protein sequence ID" value="MWB79238.1"/>
    <property type="molecule type" value="Genomic_DNA"/>
</dbReference>
<protein>
    <submittedName>
        <fullName evidence="2">Glyoxalase</fullName>
    </submittedName>
</protein>
<proteinExistence type="predicted"/>
<evidence type="ECO:0000313" key="3">
    <source>
        <dbReference type="Proteomes" id="UP000443843"/>
    </source>
</evidence>
<dbReference type="SUPFAM" id="SSF54593">
    <property type="entry name" value="Glyoxalase/Bleomycin resistance protein/Dihydroxybiphenyl dioxygenase"/>
    <property type="match status" value="1"/>
</dbReference>
<organism evidence="2 3">
    <name type="scientific">Pseudooceanicola pacificus</name>
    <dbReference type="NCBI Taxonomy" id="2676438"/>
    <lineage>
        <taxon>Bacteria</taxon>
        <taxon>Pseudomonadati</taxon>
        <taxon>Pseudomonadota</taxon>
        <taxon>Alphaproteobacteria</taxon>
        <taxon>Rhodobacterales</taxon>
        <taxon>Paracoccaceae</taxon>
        <taxon>Pseudooceanicola</taxon>
    </lineage>
</organism>
<sequence length="118" mass="13012">MKVLRIVPNLACDDPEALAAFYRNLFGLDVAMSMGFIVTMNEPGRRQQPQVSFASEGGGGTPVPAISIEVDDIERVIARARLKSIPIEYGPVDEPWNVRRIFIRDPAGHLINVLSHVT</sequence>
<accession>A0A844WDI1</accession>
<reference evidence="2 3" key="1">
    <citation type="submission" date="2019-11" db="EMBL/GenBank/DDBJ databases">
        <title>Pseudooceanicola pacifica sp. nov., isolated from deep-sea sediment of the Pacific Ocean.</title>
        <authorList>
            <person name="Lyu L."/>
        </authorList>
    </citation>
    <scope>NUCLEOTIDE SEQUENCE [LARGE SCALE GENOMIC DNA]</scope>
    <source>
        <strain evidence="2 3">216_PA32_1</strain>
    </source>
</reference>